<feature type="transmembrane region" description="Helical" evidence="2">
    <location>
        <begin position="41"/>
        <end position="69"/>
    </location>
</feature>
<keyword evidence="2" id="KW-0812">Transmembrane</keyword>
<organism evidence="3 4">
    <name type="scientific">Dactylonectria estremocensis</name>
    <dbReference type="NCBI Taxonomy" id="1079267"/>
    <lineage>
        <taxon>Eukaryota</taxon>
        <taxon>Fungi</taxon>
        <taxon>Dikarya</taxon>
        <taxon>Ascomycota</taxon>
        <taxon>Pezizomycotina</taxon>
        <taxon>Sordariomycetes</taxon>
        <taxon>Hypocreomycetidae</taxon>
        <taxon>Hypocreales</taxon>
        <taxon>Nectriaceae</taxon>
        <taxon>Dactylonectria</taxon>
    </lineage>
</organism>
<reference evidence="3" key="1">
    <citation type="journal article" date="2021" name="Nat. Commun.">
        <title>Genetic determinants of endophytism in the Arabidopsis root mycobiome.</title>
        <authorList>
            <person name="Mesny F."/>
            <person name="Miyauchi S."/>
            <person name="Thiergart T."/>
            <person name="Pickel B."/>
            <person name="Atanasova L."/>
            <person name="Karlsson M."/>
            <person name="Huettel B."/>
            <person name="Barry K.W."/>
            <person name="Haridas S."/>
            <person name="Chen C."/>
            <person name="Bauer D."/>
            <person name="Andreopoulos W."/>
            <person name="Pangilinan J."/>
            <person name="LaButti K."/>
            <person name="Riley R."/>
            <person name="Lipzen A."/>
            <person name="Clum A."/>
            <person name="Drula E."/>
            <person name="Henrissat B."/>
            <person name="Kohler A."/>
            <person name="Grigoriev I.V."/>
            <person name="Martin F.M."/>
            <person name="Hacquard S."/>
        </authorList>
    </citation>
    <scope>NUCLEOTIDE SEQUENCE</scope>
    <source>
        <strain evidence="3">MPI-CAGE-AT-0021</strain>
    </source>
</reference>
<dbReference type="Proteomes" id="UP000717696">
    <property type="component" value="Unassembled WGS sequence"/>
</dbReference>
<gene>
    <name evidence="3" type="ORF">B0J13DRAFT_38280</name>
</gene>
<evidence type="ECO:0000256" key="2">
    <source>
        <dbReference type="SAM" id="Phobius"/>
    </source>
</evidence>
<keyword evidence="2" id="KW-0472">Membrane</keyword>
<evidence type="ECO:0000313" key="3">
    <source>
        <dbReference type="EMBL" id="KAH7163518.1"/>
    </source>
</evidence>
<keyword evidence="4" id="KW-1185">Reference proteome</keyword>
<feature type="compositionally biased region" description="Basic and acidic residues" evidence="1">
    <location>
        <begin position="726"/>
        <end position="735"/>
    </location>
</feature>
<feature type="compositionally biased region" description="Acidic residues" evidence="1">
    <location>
        <begin position="737"/>
        <end position="747"/>
    </location>
</feature>
<keyword evidence="2" id="KW-1133">Transmembrane helix</keyword>
<comment type="caution">
    <text evidence="3">The sequence shown here is derived from an EMBL/GenBank/DDBJ whole genome shotgun (WGS) entry which is preliminary data.</text>
</comment>
<sequence>MDGASACPENENSTDCLLRSLLQIIERQSNQNNKQFNWDPIAFGFTVPIAILAAFFALFTILQACIAAGSRGRRKSNRRAIGQWSHRTTREWNWAEMSFQFTAATPVMTARHMIYIFDNPELISPVPHESIFFKKPAAATWVGLLQELEVGDIDMDRMALKRTAADYLPDDLLAAPAYSDVGFIVGTMAALGATSWRRDTQSLYPVILGQGFQFDFRQHPNLGTIGAFSRYGAAPWKGPSPVNIAAALRHARGKIEVGSLLSLDTRVPFQDPRSEGPKHTINVSDVTNPGAVLCAVHTQNFDCQPDRSLCKAGAIFNRADRHHLIWLFLASTPHDVPAIFPSRPLQTVNVLTTLALNSRFWSSPATRRKFSLMNDETTPNMLMEGEAVWIGPEYPAQISDSHISTLAELLSIDNFLFKTKYAIKWETQLGIKPALLRKKAVLCGFRAVLQACLKSIHGTEIFMRWFNALYQTHQRYFRILVLLQLRQVDQWLQSIKAQAVRCRVVTLYCTTVAFLDADQAIRTHSFGYSVVPDKQTIWAESLASFCLHDDVLKQHFKTLRVLQEFVNEFQLGIFAPNDRGILEFLNKGQHNRFERGLAEEYTRTVKVHSRPLGHLMAFGPNADTLAITHYATVDLLLLNLSRILGSCLQELQENKEFVSVEHMGKTEDEDGQKKTVGSWGPNEDEPDQELPNASTREDDDQDEDRIEKRGQVLGEHQGEDIDEDRDNGAGKHPADEPATEDPEDSDGENERHRETPSTASIDNVLIWRCILVAMLFWTAPDNTDLLESTIWEHVIPVI</sequence>
<protein>
    <submittedName>
        <fullName evidence="3">Uncharacterized protein</fullName>
    </submittedName>
</protein>
<dbReference type="OrthoDB" id="5099547at2759"/>
<evidence type="ECO:0000256" key="1">
    <source>
        <dbReference type="SAM" id="MobiDB-lite"/>
    </source>
</evidence>
<accession>A0A9P9FMB5</accession>
<proteinExistence type="predicted"/>
<dbReference type="EMBL" id="JAGMUU010000001">
    <property type="protein sequence ID" value="KAH7163518.1"/>
    <property type="molecule type" value="Genomic_DNA"/>
</dbReference>
<dbReference type="AlphaFoldDB" id="A0A9P9FMB5"/>
<evidence type="ECO:0000313" key="4">
    <source>
        <dbReference type="Proteomes" id="UP000717696"/>
    </source>
</evidence>
<name>A0A9P9FMB5_9HYPO</name>
<feature type="region of interest" description="Disordered" evidence="1">
    <location>
        <begin position="662"/>
        <end position="757"/>
    </location>
</feature>